<protein>
    <recommendedName>
        <fullName evidence="1">DUF5916 domain-containing protein</fullName>
    </recommendedName>
</protein>
<accession>A0A382Y750</accession>
<feature type="domain" description="DUF5916" evidence="1">
    <location>
        <begin position="1"/>
        <end position="64"/>
    </location>
</feature>
<feature type="non-terminal residue" evidence="2">
    <location>
        <position position="1"/>
    </location>
</feature>
<evidence type="ECO:0000259" key="1">
    <source>
        <dbReference type="Pfam" id="PF19313"/>
    </source>
</evidence>
<dbReference type="AlphaFoldDB" id="A0A382Y750"/>
<name>A0A382Y750_9ZZZZ</name>
<organism evidence="2">
    <name type="scientific">marine metagenome</name>
    <dbReference type="NCBI Taxonomy" id="408172"/>
    <lineage>
        <taxon>unclassified sequences</taxon>
        <taxon>metagenomes</taxon>
        <taxon>ecological metagenomes</taxon>
    </lineage>
</organism>
<sequence length="265" mass="29224">DFAQVEVDEQQVNLTRFSLFFPEKREFFLEGRGVFDFARGGVGGGGFFGGGNAPTLFYSRRIGLDNGQVVPILGGGRVTGKIGQFDVGALSISTDDKALGGAESTNFTVARIKRDVLRRSVIGGIFTNRSVSVAGDGASQTIGVDGTFAFYENISMLGYYARTEPSDPDIVGENTSYQARFDYGADRYGLQVDHVLVEDDFSPEVGFVRRDNFRRTFVQGRFSPRPRSIDAVRQFRFVGSVDYALTADTNLLETRTNQFEVQTEF</sequence>
<gene>
    <name evidence="2" type="ORF">METZ01_LOCUS431485</name>
</gene>
<feature type="non-terminal residue" evidence="2">
    <location>
        <position position="265"/>
    </location>
</feature>
<dbReference type="Pfam" id="PF19313">
    <property type="entry name" value="DUF5916"/>
    <property type="match status" value="1"/>
</dbReference>
<reference evidence="2" key="1">
    <citation type="submission" date="2018-05" db="EMBL/GenBank/DDBJ databases">
        <authorList>
            <person name="Lanie J.A."/>
            <person name="Ng W.-L."/>
            <person name="Kazmierczak K.M."/>
            <person name="Andrzejewski T.M."/>
            <person name="Davidsen T.M."/>
            <person name="Wayne K.J."/>
            <person name="Tettelin H."/>
            <person name="Glass J.I."/>
            <person name="Rusch D."/>
            <person name="Podicherti R."/>
            <person name="Tsui H.-C.T."/>
            <person name="Winkler M.E."/>
        </authorList>
    </citation>
    <scope>NUCLEOTIDE SEQUENCE</scope>
</reference>
<dbReference type="InterPro" id="IPR045670">
    <property type="entry name" value="DUF5916"/>
</dbReference>
<proteinExistence type="predicted"/>
<dbReference type="EMBL" id="UINC01173177">
    <property type="protein sequence ID" value="SVD78631.1"/>
    <property type="molecule type" value="Genomic_DNA"/>
</dbReference>
<evidence type="ECO:0000313" key="2">
    <source>
        <dbReference type="EMBL" id="SVD78631.1"/>
    </source>
</evidence>